<reference evidence="3" key="3">
    <citation type="submission" date="2018-08" db="UniProtKB">
        <authorList>
            <consortium name="EnsemblPlants"/>
        </authorList>
    </citation>
    <scope>IDENTIFICATION</scope>
    <source>
        <strain evidence="3">cv. Bd21</strain>
    </source>
</reference>
<proteinExistence type="predicted"/>
<keyword evidence="4" id="KW-1185">Reference proteome</keyword>
<accession>A0A0Q3JZK8</accession>
<dbReference type="EnsemblPlants" id="KQK22947">
    <property type="protein sequence ID" value="KQK22947"/>
    <property type="gene ID" value="BRADI_1g70271v3"/>
</dbReference>
<protein>
    <submittedName>
        <fullName evidence="2 3">Uncharacterized protein</fullName>
    </submittedName>
</protein>
<feature type="compositionally biased region" description="Gly residues" evidence="1">
    <location>
        <begin position="22"/>
        <end position="39"/>
    </location>
</feature>
<feature type="compositionally biased region" description="Basic and acidic residues" evidence="1">
    <location>
        <begin position="1"/>
        <end position="14"/>
    </location>
</feature>
<dbReference type="Proteomes" id="UP000008810">
    <property type="component" value="Chromosome 1"/>
</dbReference>
<evidence type="ECO:0000256" key="1">
    <source>
        <dbReference type="SAM" id="MobiDB-lite"/>
    </source>
</evidence>
<feature type="region of interest" description="Disordered" evidence="1">
    <location>
        <begin position="1"/>
        <end position="42"/>
    </location>
</feature>
<organism evidence="2">
    <name type="scientific">Brachypodium distachyon</name>
    <name type="common">Purple false brome</name>
    <name type="synonym">Trachynia distachya</name>
    <dbReference type="NCBI Taxonomy" id="15368"/>
    <lineage>
        <taxon>Eukaryota</taxon>
        <taxon>Viridiplantae</taxon>
        <taxon>Streptophyta</taxon>
        <taxon>Embryophyta</taxon>
        <taxon>Tracheophyta</taxon>
        <taxon>Spermatophyta</taxon>
        <taxon>Magnoliopsida</taxon>
        <taxon>Liliopsida</taxon>
        <taxon>Poales</taxon>
        <taxon>Poaceae</taxon>
        <taxon>BOP clade</taxon>
        <taxon>Pooideae</taxon>
        <taxon>Stipodae</taxon>
        <taxon>Brachypodieae</taxon>
        <taxon>Brachypodium</taxon>
    </lineage>
</organism>
<evidence type="ECO:0000313" key="2">
    <source>
        <dbReference type="EMBL" id="KQK22947.1"/>
    </source>
</evidence>
<dbReference type="EMBL" id="CM000880">
    <property type="protein sequence ID" value="KQK22947.1"/>
    <property type="molecule type" value="Genomic_DNA"/>
</dbReference>
<name>A0A0Q3JZK8_BRADI</name>
<sequence>MVGSKERAPEESRCRFRRTGGRGRGGGAGACTGIGGGDRGTADRSHALQVTTESHSLEDLLELHPVRLERNKLFCLTISSLFRFLIIFTFTRSNYLPAYCICKFYVLPF</sequence>
<reference evidence="2 3" key="1">
    <citation type="journal article" date="2010" name="Nature">
        <title>Genome sequencing and analysis of the model grass Brachypodium distachyon.</title>
        <authorList>
            <consortium name="International Brachypodium Initiative"/>
        </authorList>
    </citation>
    <scope>NUCLEOTIDE SEQUENCE [LARGE SCALE GENOMIC DNA]</scope>
    <source>
        <strain evidence="2 3">Bd21</strain>
    </source>
</reference>
<dbReference type="Gramene" id="KQK22947">
    <property type="protein sequence ID" value="KQK22947"/>
    <property type="gene ID" value="BRADI_1g70271v3"/>
</dbReference>
<dbReference type="AlphaFoldDB" id="A0A0Q3JZK8"/>
<reference evidence="2" key="2">
    <citation type="submission" date="2017-06" db="EMBL/GenBank/DDBJ databases">
        <title>WGS assembly of Brachypodium distachyon.</title>
        <authorList>
            <consortium name="The International Brachypodium Initiative"/>
            <person name="Lucas S."/>
            <person name="Harmon-Smith M."/>
            <person name="Lail K."/>
            <person name="Tice H."/>
            <person name="Grimwood J."/>
            <person name="Bruce D."/>
            <person name="Barry K."/>
            <person name="Shu S."/>
            <person name="Lindquist E."/>
            <person name="Wang M."/>
            <person name="Pitluck S."/>
            <person name="Vogel J.P."/>
            <person name="Garvin D.F."/>
            <person name="Mockler T.C."/>
            <person name="Schmutz J."/>
            <person name="Rokhsar D."/>
            <person name="Bevan M.W."/>
        </authorList>
    </citation>
    <scope>NUCLEOTIDE SEQUENCE</scope>
    <source>
        <strain evidence="2">Bd21</strain>
    </source>
</reference>
<dbReference type="InParanoid" id="A0A0Q3JZK8"/>
<evidence type="ECO:0000313" key="3">
    <source>
        <dbReference type="EnsemblPlants" id="KQK22947"/>
    </source>
</evidence>
<gene>
    <name evidence="2" type="ORF">BRADI_1g70271v3</name>
</gene>
<evidence type="ECO:0000313" key="4">
    <source>
        <dbReference type="Proteomes" id="UP000008810"/>
    </source>
</evidence>